<dbReference type="EMBL" id="CATQJL010000001">
    <property type="protein sequence ID" value="CAJ0589465.1"/>
    <property type="molecule type" value="Genomic_DNA"/>
</dbReference>
<feature type="domain" description="Endonuclease/exonuclease/phosphatase" evidence="1">
    <location>
        <begin position="68"/>
        <end position="176"/>
    </location>
</feature>
<dbReference type="Gene3D" id="3.60.10.10">
    <property type="entry name" value="Endonuclease/exonuclease/phosphatase"/>
    <property type="match status" value="1"/>
</dbReference>
<dbReference type="PANTHER" id="PTHR33395:SF22">
    <property type="entry name" value="REVERSE TRANSCRIPTASE DOMAIN-CONTAINING PROTEIN"/>
    <property type="match status" value="1"/>
</dbReference>
<comment type="caution">
    <text evidence="2">The sequence shown here is derived from an EMBL/GenBank/DDBJ whole genome shotgun (WGS) entry which is preliminary data.</text>
</comment>
<accession>A0AA36GJQ2</accession>
<reference evidence="2" key="1">
    <citation type="submission" date="2023-07" db="EMBL/GenBank/DDBJ databases">
        <authorList>
            <consortium name="CYATHOMIX"/>
        </authorList>
    </citation>
    <scope>NUCLEOTIDE SEQUENCE</scope>
    <source>
        <strain evidence="2">N/A</strain>
    </source>
</reference>
<dbReference type="GO" id="GO:0003824">
    <property type="term" value="F:catalytic activity"/>
    <property type="evidence" value="ECO:0007669"/>
    <property type="project" value="InterPro"/>
</dbReference>
<dbReference type="Pfam" id="PF14529">
    <property type="entry name" value="Exo_endo_phos_2"/>
    <property type="match status" value="1"/>
</dbReference>
<name>A0AA36GJQ2_CYLNA</name>
<organism evidence="2 3">
    <name type="scientific">Cylicocyclus nassatus</name>
    <name type="common">Nematode worm</name>
    <dbReference type="NCBI Taxonomy" id="53992"/>
    <lineage>
        <taxon>Eukaryota</taxon>
        <taxon>Metazoa</taxon>
        <taxon>Ecdysozoa</taxon>
        <taxon>Nematoda</taxon>
        <taxon>Chromadorea</taxon>
        <taxon>Rhabditida</taxon>
        <taxon>Rhabditina</taxon>
        <taxon>Rhabditomorpha</taxon>
        <taxon>Strongyloidea</taxon>
        <taxon>Strongylidae</taxon>
        <taxon>Cylicocyclus</taxon>
    </lineage>
</organism>
<protein>
    <recommendedName>
        <fullName evidence="1">Endonuclease/exonuclease/phosphatase domain-containing protein</fullName>
    </recommendedName>
</protein>
<dbReference type="GO" id="GO:0061343">
    <property type="term" value="P:cell adhesion involved in heart morphogenesis"/>
    <property type="evidence" value="ECO:0007669"/>
    <property type="project" value="TreeGrafter"/>
</dbReference>
<dbReference type="GO" id="GO:0007508">
    <property type="term" value="P:larval heart development"/>
    <property type="evidence" value="ECO:0007669"/>
    <property type="project" value="TreeGrafter"/>
</dbReference>
<dbReference type="SUPFAM" id="SSF56219">
    <property type="entry name" value="DNase I-like"/>
    <property type="match status" value="1"/>
</dbReference>
<dbReference type="AlphaFoldDB" id="A0AA36GJQ2"/>
<evidence type="ECO:0000313" key="2">
    <source>
        <dbReference type="EMBL" id="CAJ0589465.1"/>
    </source>
</evidence>
<dbReference type="PANTHER" id="PTHR33395">
    <property type="entry name" value="TRANSCRIPTASE, PUTATIVE-RELATED-RELATED"/>
    <property type="match status" value="1"/>
</dbReference>
<evidence type="ECO:0000259" key="1">
    <source>
        <dbReference type="Pfam" id="PF14529"/>
    </source>
</evidence>
<dbReference type="Proteomes" id="UP001176961">
    <property type="component" value="Unassembled WGS sequence"/>
</dbReference>
<proteinExistence type="predicted"/>
<keyword evidence="3" id="KW-1185">Reference proteome</keyword>
<dbReference type="InterPro" id="IPR036691">
    <property type="entry name" value="Endo/exonu/phosph_ase_sf"/>
</dbReference>
<dbReference type="GO" id="GO:0031012">
    <property type="term" value="C:extracellular matrix"/>
    <property type="evidence" value="ECO:0007669"/>
    <property type="project" value="TreeGrafter"/>
</dbReference>
<gene>
    <name evidence="2" type="ORF">CYNAS_LOCUS1448</name>
</gene>
<dbReference type="InterPro" id="IPR005135">
    <property type="entry name" value="Endo/exonuclease/phosphatase"/>
</dbReference>
<sequence>MATETPIYPLNPTERQKKRRIQFDATPPDFNQAAEELLKDENLPLYARTIVAFLMENRKLYEMVAEQNLYRTPSCPVSGTEQLVKALTDLLACQNSAVLMGDFNLPKVNWEDHFTSEPASISIRNFIQMCRLYKLSQQVKPNTCKEHLLDLIFTNRDNLVSDISVESPLGSSDHSSFRFQISHYEIRETEYVRYRDFRNADLNGMRQHLASVDWYGSFMTVTTVNEM</sequence>
<evidence type="ECO:0000313" key="3">
    <source>
        <dbReference type="Proteomes" id="UP001176961"/>
    </source>
</evidence>